<evidence type="ECO:0000256" key="1">
    <source>
        <dbReference type="SAM" id="SignalP"/>
    </source>
</evidence>
<feature type="chain" id="PRO_5043821740" evidence="1">
    <location>
        <begin position="25"/>
        <end position="381"/>
    </location>
</feature>
<feature type="signal peptide" evidence="1">
    <location>
        <begin position="1"/>
        <end position="24"/>
    </location>
</feature>
<evidence type="ECO:0000313" key="3">
    <source>
        <dbReference type="Proteomes" id="UP001375240"/>
    </source>
</evidence>
<organism evidence="2 3">
    <name type="scientific">Orbilia brochopaga</name>
    <dbReference type="NCBI Taxonomy" id="3140254"/>
    <lineage>
        <taxon>Eukaryota</taxon>
        <taxon>Fungi</taxon>
        <taxon>Dikarya</taxon>
        <taxon>Ascomycota</taxon>
        <taxon>Pezizomycotina</taxon>
        <taxon>Orbiliomycetes</taxon>
        <taxon>Orbiliales</taxon>
        <taxon>Orbiliaceae</taxon>
        <taxon>Orbilia</taxon>
    </lineage>
</organism>
<sequence>MLTKSGWFAIPAALTLFTATISHGRSIPGHEATQLNVRSVDAEKPSTIDASADSISNRIYAVLEDPKPFKEDSWVKLGSDNSKPALVVFWDTEKKSRLTAAGGLPRGGWDSFSTSGAGYPQFTQWRLIPTTNGSTAHLTAAEENTDSNEAPLDKQFYLVNEYAGAERDGTNPTATKWGLSSSNRADGTSAMANLLSKDNLSYLRRVTVSPSALGSDWGTLDFIPASVNNTSPVPPAHELPGAVINFNIPPAKETGPTIGPTALFEEYTGLTTKDLIQTPAYASAEKVYTNVCAMRKAAGFQVINPQLMGQLKVRAPYYYVLLSKGAPMPQLSRVRVPYHGERETLRPHGARPGEWNPHPRMEKWYICSPATLQVKLSPPSV</sequence>
<dbReference type="EMBL" id="JAVHNQ010000001">
    <property type="protein sequence ID" value="KAK6359873.1"/>
    <property type="molecule type" value="Genomic_DNA"/>
</dbReference>
<evidence type="ECO:0000313" key="2">
    <source>
        <dbReference type="EMBL" id="KAK6359873.1"/>
    </source>
</evidence>
<dbReference type="AlphaFoldDB" id="A0AAV9VDJ1"/>
<keyword evidence="3" id="KW-1185">Reference proteome</keyword>
<protein>
    <submittedName>
        <fullName evidence="2">Uncharacterized protein</fullName>
    </submittedName>
</protein>
<proteinExistence type="predicted"/>
<reference evidence="2 3" key="1">
    <citation type="submission" date="2019-10" db="EMBL/GenBank/DDBJ databases">
        <authorList>
            <person name="Palmer J.M."/>
        </authorList>
    </citation>
    <scope>NUCLEOTIDE SEQUENCE [LARGE SCALE GENOMIC DNA]</scope>
    <source>
        <strain evidence="2 3">TWF696</strain>
    </source>
</reference>
<comment type="caution">
    <text evidence="2">The sequence shown here is derived from an EMBL/GenBank/DDBJ whole genome shotgun (WGS) entry which is preliminary data.</text>
</comment>
<gene>
    <name evidence="2" type="ORF">TWF696_001002</name>
</gene>
<dbReference type="Proteomes" id="UP001375240">
    <property type="component" value="Unassembled WGS sequence"/>
</dbReference>
<accession>A0AAV9VDJ1</accession>
<keyword evidence="1" id="KW-0732">Signal</keyword>
<name>A0AAV9VDJ1_9PEZI</name>